<gene>
    <name evidence="3" type="ORF">AAW31_12235</name>
    <name evidence="4" type="ORF">BCL69_103226</name>
</gene>
<protein>
    <submittedName>
        <fullName evidence="3">Cyclase</fullName>
    </submittedName>
    <submittedName>
        <fullName evidence="4">Ribosome-associated toxin RatA of RatAB toxin-antitoxin module</fullName>
    </submittedName>
</protein>
<reference evidence="5" key="1">
    <citation type="submission" date="2015-05" db="EMBL/GenBank/DDBJ databases">
        <title>Draft genome of Nitrosomonas communis strain Nm2.</title>
        <authorList>
            <person name="Kozlowski J.A."/>
            <person name="Kits K.D."/>
            <person name="Stein L.Y."/>
        </authorList>
    </citation>
    <scope>NUCLEOTIDE SEQUENCE [LARGE SCALE GENOMIC DNA]</scope>
    <source>
        <strain evidence="5">Nm2</strain>
    </source>
</reference>
<name>A0A0F7KCX6_9PROT</name>
<evidence type="ECO:0000259" key="2">
    <source>
        <dbReference type="Pfam" id="PF03364"/>
    </source>
</evidence>
<proteinExistence type="inferred from homology"/>
<dbReference type="RefSeq" id="WP_046850441.1">
    <property type="nucleotide sequence ID" value="NZ_CBDIPD010000079.1"/>
</dbReference>
<dbReference type="GO" id="GO:0048039">
    <property type="term" value="F:ubiquinone binding"/>
    <property type="evidence" value="ECO:0007669"/>
    <property type="project" value="InterPro"/>
</dbReference>
<dbReference type="EMBL" id="CP011451">
    <property type="protein sequence ID" value="AKH38395.1"/>
    <property type="molecule type" value="Genomic_DNA"/>
</dbReference>
<dbReference type="Pfam" id="PF03364">
    <property type="entry name" value="Polyketide_cyc"/>
    <property type="match status" value="1"/>
</dbReference>
<dbReference type="PANTHER" id="PTHR12901">
    <property type="entry name" value="SPERM PROTEIN HOMOLOG"/>
    <property type="match status" value="1"/>
</dbReference>
<comment type="similarity">
    <text evidence="1">Belongs to the ribosome association toxin RatA family.</text>
</comment>
<dbReference type="OrthoDB" id="9804759at2"/>
<sequence>MAEIEKSVLVDFSAVQMFNLVDTVENYPEFLPWCDGASVKLQNDEIAHATVHINYHHIKHSFTTENKRQPPGLTDMTPGQIEMNLLDGPFEHLDGLWRFIPLSENACKIEFRLHYTFSHKLLEKLVGPVFYMIANNFVEAFIERAEAIYGPRD</sequence>
<evidence type="ECO:0000313" key="5">
    <source>
        <dbReference type="Proteomes" id="UP000034156"/>
    </source>
</evidence>
<reference evidence="3 5" key="2">
    <citation type="journal article" date="2016" name="Genome Announc.">
        <title>Genome Sequence of Nitrosomonas communis Strain Nm2, a Mesophilic Ammonia-Oxidizing Bacterium Isolated from Mediterranean Soil.</title>
        <authorList>
            <person name="Kozlowski J.A."/>
            <person name="Kits K.D."/>
            <person name="Stein L.Y."/>
        </authorList>
    </citation>
    <scope>NUCLEOTIDE SEQUENCE [LARGE SCALE GENOMIC DNA]</scope>
    <source>
        <strain evidence="3 5">Nm2</strain>
    </source>
</reference>
<evidence type="ECO:0000256" key="1">
    <source>
        <dbReference type="ARBA" id="ARBA00008918"/>
    </source>
</evidence>
<dbReference type="GO" id="GO:0045333">
    <property type="term" value="P:cellular respiration"/>
    <property type="evidence" value="ECO:0007669"/>
    <property type="project" value="InterPro"/>
</dbReference>
<dbReference type="Gene3D" id="3.30.530.20">
    <property type="match status" value="1"/>
</dbReference>
<dbReference type="PANTHER" id="PTHR12901:SF10">
    <property type="entry name" value="COENZYME Q-BINDING PROTEIN COQ10, MITOCHONDRIAL"/>
    <property type="match status" value="1"/>
</dbReference>
<dbReference type="Proteomes" id="UP000324176">
    <property type="component" value="Unassembled WGS sequence"/>
</dbReference>
<dbReference type="EMBL" id="VNHT01000032">
    <property type="protein sequence ID" value="TYP86348.1"/>
    <property type="molecule type" value="Genomic_DNA"/>
</dbReference>
<keyword evidence="5" id="KW-1185">Reference proteome</keyword>
<dbReference type="InterPro" id="IPR005031">
    <property type="entry name" value="COQ10_START"/>
</dbReference>
<dbReference type="CDD" id="cd07813">
    <property type="entry name" value="COQ10p_like"/>
    <property type="match status" value="1"/>
</dbReference>
<accession>A0A0F7KCX6</accession>
<evidence type="ECO:0000313" key="6">
    <source>
        <dbReference type="Proteomes" id="UP000324176"/>
    </source>
</evidence>
<evidence type="ECO:0000313" key="3">
    <source>
        <dbReference type="EMBL" id="AKH38395.1"/>
    </source>
</evidence>
<feature type="domain" description="Coenzyme Q-binding protein COQ10 START" evidence="2">
    <location>
        <begin position="10"/>
        <end position="141"/>
    </location>
</feature>
<evidence type="ECO:0000313" key="4">
    <source>
        <dbReference type="EMBL" id="TYP86348.1"/>
    </source>
</evidence>
<dbReference type="PATRIC" id="fig|44574.3.peg.2967"/>
<dbReference type="KEGG" id="nco:AAW31_12235"/>
<dbReference type="InterPro" id="IPR023393">
    <property type="entry name" value="START-like_dom_sf"/>
</dbReference>
<dbReference type="Proteomes" id="UP000034156">
    <property type="component" value="Chromosome"/>
</dbReference>
<dbReference type="AlphaFoldDB" id="A0A0F7KCX6"/>
<organism evidence="3 5">
    <name type="scientific">Nitrosomonas communis</name>
    <dbReference type="NCBI Taxonomy" id="44574"/>
    <lineage>
        <taxon>Bacteria</taxon>
        <taxon>Pseudomonadati</taxon>
        <taxon>Pseudomonadota</taxon>
        <taxon>Betaproteobacteria</taxon>
        <taxon>Nitrosomonadales</taxon>
        <taxon>Nitrosomonadaceae</taxon>
        <taxon>Nitrosomonas</taxon>
    </lineage>
</organism>
<dbReference type="SUPFAM" id="SSF55961">
    <property type="entry name" value="Bet v1-like"/>
    <property type="match status" value="1"/>
</dbReference>
<reference evidence="4 6" key="3">
    <citation type="submission" date="2019-07" db="EMBL/GenBank/DDBJ databases">
        <title>Active sludge and wastewater microbial communities from Klosterneuburg, Austria.</title>
        <authorList>
            <person name="Wagner M."/>
        </authorList>
    </citation>
    <scope>NUCLEOTIDE SEQUENCE [LARGE SCALE GENOMIC DNA]</scope>
    <source>
        <strain evidence="4 6">Nm2</strain>
    </source>
</reference>
<dbReference type="InterPro" id="IPR044996">
    <property type="entry name" value="COQ10-like"/>
</dbReference>